<keyword evidence="21" id="KW-1185">Reference proteome</keyword>
<dbReference type="GeneTree" id="ENSGT00940000158881"/>
<reference evidence="20 21" key="1">
    <citation type="submission" date="2018-05" db="EMBL/GenBank/DDBJ databases">
        <authorList>
            <person name="Datahose"/>
        </authorList>
    </citation>
    <scope>NUCLEOTIDE SEQUENCE</scope>
</reference>
<dbReference type="SUPFAM" id="SSF103657">
    <property type="entry name" value="BAR/IMD domain-like"/>
    <property type="match status" value="1"/>
</dbReference>
<feature type="domain" description="SH2" evidence="17">
    <location>
        <begin position="458"/>
        <end position="547"/>
    </location>
</feature>
<evidence type="ECO:0000256" key="7">
    <source>
        <dbReference type="ARBA" id="ARBA00023054"/>
    </source>
</evidence>
<dbReference type="Gene3D" id="1.10.510.10">
    <property type="entry name" value="Transferase(Phosphotransferase) domain 1"/>
    <property type="match status" value="1"/>
</dbReference>
<sequence>MRQPDGGKRNYPEMGFGEDLRCPQAHAAVLRLLDSELLLMEVMKKWMGQRAKSEREFSVQLHHMTGLAEKLDRPQANTGLDYISQLNKSWGVLVSQTESLSQLMKKRSEDLLDGPISKLTLLIRDKQQLRKTYAEQWNLLRQELNKVTQTELERLKSSYRHAVKDATQAKRKYQETSKEKDRDKAKERYIKASLKLYEVHNEYVLSVQAAQVYHQHHYSQIQPALLSALQTLQQEMVLILKEILQEYFDICTLLHHEVVRIHREMASALTAIDPHREYESFIHQNRSVGEIPACADFDNSLLEDTEQLSTKEIELNDLTLETIQHKLTTIEEELLDLARRFIDFCALLFISVTCVVMLHFALSRVYQFSKRHAMEECRQQVALTQGQRAKLEVQRLLLKEKLDKLGSREPPSALNLDTDTVSLSSRILNNLSNLFKPKFEVILSLVKEVDRPLGQQDWYHGAIPRLEVQQLLKNDGDFLVRKSQEKQGYVLSVQWEGSCKHFLIQNTENMYRLDGEGFPSIPHLIHHLLNSRQHITKRCEVVLKKAVDKWVLEHDDIILGPLIGRGNFGEVYSGRLRTDNSPVAVKSCKENLAPEHKSKFLMEARILKQYDHPNIVKLIGVCTQKQPIYIIMELIQGGDFLSFLRTEGHSLIPKMLVKMTENVASGMEYLESKKCIHRDLAARNCLVAEGNVVKISDFGMSRQEDDGVYSAEGGLRQIPVKWTAPEALNYGRYTTESDVWSFGILLWETFSMGMTPYTSMTNQQTREEVEKGYRMPAPHGCPIEISRIMNSCWHSVPRFNPFSSVLFEILRWKKTTAQLM</sequence>
<keyword evidence="3" id="KW-0519">Myristate</keyword>
<dbReference type="PIRSF" id="PIRSF000632">
    <property type="entry name" value="TyrPK_fps"/>
    <property type="match status" value="1"/>
</dbReference>
<evidence type="ECO:0000256" key="6">
    <source>
        <dbReference type="ARBA" id="ARBA00022840"/>
    </source>
</evidence>
<protein>
    <recommendedName>
        <fullName evidence="10">Tyrosine-protein kinase</fullName>
        <ecNumber evidence="10">2.7.10.2</ecNumber>
    </recommendedName>
</protein>
<dbReference type="SMART" id="SM00219">
    <property type="entry name" value="TyrKc"/>
    <property type="match status" value="1"/>
</dbReference>
<keyword evidence="2 10" id="KW-0808">Transferase</keyword>
<evidence type="ECO:0000259" key="18">
    <source>
        <dbReference type="PROSITE" id="PS50011"/>
    </source>
</evidence>
<dbReference type="SMART" id="SM00252">
    <property type="entry name" value="SH2"/>
    <property type="match status" value="1"/>
</dbReference>
<evidence type="ECO:0000256" key="4">
    <source>
        <dbReference type="ARBA" id="ARBA00022741"/>
    </source>
</evidence>
<dbReference type="Gene3D" id="3.30.200.20">
    <property type="entry name" value="Phosphorylase Kinase, domain 1"/>
    <property type="match status" value="1"/>
</dbReference>
<dbReference type="InterPro" id="IPR016250">
    <property type="entry name" value="Tyr-prot_kinase_Fes/Fps"/>
</dbReference>
<accession>A0AAX7T832</accession>
<comment type="similarity">
    <text evidence="10">Belongs to the protein kinase superfamily. Tyr protein kinase family. Fes/fps subfamily.</text>
</comment>
<keyword evidence="6 10" id="KW-0067">ATP-binding</keyword>
<dbReference type="PRINTS" id="PR00401">
    <property type="entry name" value="SH2DOMAIN"/>
</dbReference>
<evidence type="ECO:0000256" key="16">
    <source>
        <dbReference type="SAM" id="Coils"/>
    </source>
</evidence>
<dbReference type="Pfam" id="PF00611">
    <property type="entry name" value="FCH"/>
    <property type="match status" value="1"/>
</dbReference>
<organism evidence="20 21">
    <name type="scientific">Astatotilapia calliptera</name>
    <name type="common">Eastern happy</name>
    <name type="synonym">Chromis callipterus</name>
    <dbReference type="NCBI Taxonomy" id="8154"/>
    <lineage>
        <taxon>Eukaryota</taxon>
        <taxon>Metazoa</taxon>
        <taxon>Chordata</taxon>
        <taxon>Craniata</taxon>
        <taxon>Vertebrata</taxon>
        <taxon>Euteleostomi</taxon>
        <taxon>Actinopterygii</taxon>
        <taxon>Neopterygii</taxon>
        <taxon>Teleostei</taxon>
        <taxon>Neoteleostei</taxon>
        <taxon>Acanthomorphata</taxon>
        <taxon>Ovalentaria</taxon>
        <taxon>Cichlomorphae</taxon>
        <taxon>Cichliformes</taxon>
        <taxon>Cichlidae</taxon>
        <taxon>African cichlids</taxon>
        <taxon>Pseudocrenilabrinae</taxon>
        <taxon>Haplochromini</taxon>
        <taxon>Astatotilapia</taxon>
    </lineage>
</organism>
<evidence type="ECO:0000256" key="10">
    <source>
        <dbReference type="PIRNR" id="PIRNR000632"/>
    </source>
</evidence>
<evidence type="ECO:0000313" key="20">
    <source>
        <dbReference type="Ensembl" id="ENSACLP00000053038.1"/>
    </source>
</evidence>
<dbReference type="SUPFAM" id="SSF56112">
    <property type="entry name" value="Protein kinase-like (PK-like)"/>
    <property type="match status" value="1"/>
</dbReference>
<comment type="subcellular location">
    <subcellularLocation>
        <location evidence="10">Cytoplasm</location>
        <location evidence="10">Cytoskeleton</location>
    </subcellularLocation>
</comment>
<evidence type="ECO:0000256" key="3">
    <source>
        <dbReference type="ARBA" id="ARBA00022707"/>
    </source>
</evidence>
<dbReference type="FunFam" id="1.20.1270.60:FF:000030">
    <property type="entry name" value="Tyrosine-protein kinase"/>
    <property type="match status" value="1"/>
</dbReference>
<dbReference type="PANTHER" id="PTHR24418">
    <property type="entry name" value="TYROSINE-PROTEIN KINASE"/>
    <property type="match status" value="1"/>
</dbReference>
<dbReference type="InterPro" id="IPR001060">
    <property type="entry name" value="FCH_dom"/>
</dbReference>
<reference evidence="20" key="3">
    <citation type="submission" date="2025-08" db="UniProtKB">
        <authorList>
            <consortium name="Ensembl"/>
        </authorList>
    </citation>
    <scope>IDENTIFICATION</scope>
</reference>
<keyword evidence="8 10" id="KW-0829">Tyrosine-protein kinase</keyword>
<keyword evidence="5 10" id="KW-0418">Kinase</keyword>
<dbReference type="InterPro" id="IPR000980">
    <property type="entry name" value="SH2"/>
</dbReference>
<name>A0AAX7T832_ASTCA</name>
<feature type="active site" description="Proton acceptor" evidence="11">
    <location>
        <position position="679"/>
    </location>
</feature>
<dbReference type="GO" id="GO:0004715">
    <property type="term" value="F:non-membrane spanning protein tyrosine kinase activity"/>
    <property type="evidence" value="ECO:0007669"/>
    <property type="project" value="UniProtKB-EC"/>
</dbReference>
<reference evidence="20" key="4">
    <citation type="submission" date="2025-09" db="UniProtKB">
        <authorList>
            <consortium name="Ensembl"/>
        </authorList>
    </citation>
    <scope>IDENTIFICATION</scope>
</reference>
<dbReference type="InterPro" id="IPR000719">
    <property type="entry name" value="Prot_kinase_dom"/>
</dbReference>
<dbReference type="CDD" id="cd10361">
    <property type="entry name" value="SH2_Fps_family"/>
    <property type="match status" value="1"/>
</dbReference>
<dbReference type="Ensembl" id="ENSACLT00000075077.1">
    <property type="protein sequence ID" value="ENSACLP00000053038.1"/>
    <property type="gene ID" value="ENSACLG00000005169.2"/>
</dbReference>
<feature type="domain" description="F-BAR" evidence="19">
    <location>
        <begin position="14"/>
        <end position="277"/>
    </location>
</feature>
<keyword evidence="3" id="KW-0449">Lipoprotein</keyword>
<keyword evidence="13" id="KW-0727">SH2 domain</keyword>
<reference evidence="21" key="2">
    <citation type="submission" date="2023-03" db="EMBL/GenBank/DDBJ databases">
        <authorList>
            <consortium name="Wellcome Sanger Institute Data Sharing"/>
        </authorList>
    </citation>
    <scope>NUCLEOTIDE SEQUENCE [LARGE SCALE GENOMIC DNA]</scope>
</reference>
<dbReference type="InterPro" id="IPR011009">
    <property type="entry name" value="Kinase-like_dom_sf"/>
</dbReference>
<dbReference type="CDD" id="cd07685">
    <property type="entry name" value="F-BAR_Fes"/>
    <property type="match status" value="1"/>
</dbReference>
<dbReference type="EC" id="2.7.10.2" evidence="10"/>
<keyword evidence="7 14" id="KW-0175">Coiled coil</keyword>
<dbReference type="SMART" id="SM00055">
    <property type="entry name" value="FCH"/>
    <property type="match status" value="1"/>
</dbReference>
<dbReference type="PROSITE" id="PS00107">
    <property type="entry name" value="PROTEIN_KINASE_ATP"/>
    <property type="match status" value="1"/>
</dbReference>
<feature type="domain" description="Protein kinase" evidence="18">
    <location>
        <begin position="557"/>
        <end position="813"/>
    </location>
</feature>
<evidence type="ECO:0000313" key="21">
    <source>
        <dbReference type="Proteomes" id="UP000265100"/>
    </source>
</evidence>
<dbReference type="FunFam" id="3.30.200.20:FF:000089">
    <property type="entry name" value="Tyrosine-protein kinase"/>
    <property type="match status" value="1"/>
</dbReference>
<evidence type="ECO:0000259" key="19">
    <source>
        <dbReference type="PROSITE" id="PS51741"/>
    </source>
</evidence>
<dbReference type="PROSITE" id="PS00109">
    <property type="entry name" value="PROTEIN_KINASE_TYR"/>
    <property type="match status" value="1"/>
</dbReference>
<dbReference type="PROSITE" id="PS51741">
    <property type="entry name" value="F_BAR"/>
    <property type="match status" value="1"/>
</dbReference>
<dbReference type="FunFam" id="1.10.510.10:FF:000212">
    <property type="entry name" value="Tyrosine-protein kinase"/>
    <property type="match status" value="1"/>
</dbReference>
<dbReference type="InterPro" id="IPR050198">
    <property type="entry name" value="Non-receptor_tyrosine_kinases"/>
</dbReference>
<dbReference type="InterPro" id="IPR027267">
    <property type="entry name" value="AH/BAR_dom_sf"/>
</dbReference>
<evidence type="ECO:0000256" key="8">
    <source>
        <dbReference type="ARBA" id="ARBA00023137"/>
    </source>
</evidence>
<dbReference type="Proteomes" id="UP000265100">
    <property type="component" value="Chromosome 1"/>
</dbReference>
<evidence type="ECO:0000256" key="5">
    <source>
        <dbReference type="ARBA" id="ARBA00022777"/>
    </source>
</evidence>
<dbReference type="Pfam" id="PF07714">
    <property type="entry name" value="PK_Tyr_Ser-Thr"/>
    <property type="match status" value="1"/>
</dbReference>
<dbReference type="Gene3D" id="1.10.287.160">
    <property type="entry name" value="HR1 repeat"/>
    <property type="match status" value="1"/>
</dbReference>
<evidence type="ECO:0000256" key="1">
    <source>
        <dbReference type="ARBA" id="ARBA00022553"/>
    </source>
</evidence>
<keyword evidence="10" id="KW-0963">Cytoplasm</keyword>
<dbReference type="InterPro" id="IPR036860">
    <property type="entry name" value="SH2_dom_sf"/>
</dbReference>
<evidence type="ECO:0000256" key="12">
    <source>
        <dbReference type="PIRSR" id="PIRSR000632-2"/>
    </source>
</evidence>
<dbReference type="Pfam" id="PF00017">
    <property type="entry name" value="SH2"/>
    <property type="match status" value="1"/>
</dbReference>
<dbReference type="InterPro" id="IPR035849">
    <property type="entry name" value="Fes/Fps/Fer_SH2"/>
</dbReference>
<evidence type="ECO:0000256" key="9">
    <source>
        <dbReference type="ARBA" id="ARBA00051245"/>
    </source>
</evidence>
<dbReference type="Gene3D" id="3.30.505.10">
    <property type="entry name" value="SH2 domain"/>
    <property type="match status" value="1"/>
</dbReference>
<keyword evidence="10" id="KW-0206">Cytoskeleton</keyword>
<comment type="catalytic activity">
    <reaction evidence="9 10">
        <text>L-tyrosyl-[protein] + ATP = O-phospho-L-tyrosyl-[protein] + ADP + H(+)</text>
        <dbReference type="Rhea" id="RHEA:10596"/>
        <dbReference type="Rhea" id="RHEA-COMP:10136"/>
        <dbReference type="Rhea" id="RHEA-COMP:20101"/>
        <dbReference type="ChEBI" id="CHEBI:15378"/>
        <dbReference type="ChEBI" id="CHEBI:30616"/>
        <dbReference type="ChEBI" id="CHEBI:46858"/>
        <dbReference type="ChEBI" id="CHEBI:61978"/>
        <dbReference type="ChEBI" id="CHEBI:456216"/>
        <dbReference type="EC" id="2.7.10.2"/>
    </reaction>
</comment>
<proteinExistence type="inferred from homology"/>
<gene>
    <name evidence="20" type="primary">FES</name>
</gene>
<dbReference type="InterPro" id="IPR001245">
    <property type="entry name" value="Ser-Thr/Tyr_kinase_cat_dom"/>
</dbReference>
<dbReference type="InterPro" id="IPR008266">
    <property type="entry name" value="Tyr_kinase_AS"/>
</dbReference>
<dbReference type="Gene3D" id="1.20.1270.60">
    <property type="entry name" value="Arfaptin homology (AH) domain/BAR domain"/>
    <property type="match status" value="1"/>
</dbReference>
<feature type="binding site" evidence="12 15">
    <location>
        <position position="586"/>
    </location>
    <ligand>
        <name>ATP</name>
        <dbReference type="ChEBI" id="CHEBI:30616"/>
    </ligand>
</feature>
<dbReference type="InterPro" id="IPR031160">
    <property type="entry name" value="F_BAR_dom"/>
</dbReference>
<keyword evidence="4 10" id="KW-0547">Nucleotide-binding</keyword>
<evidence type="ECO:0000256" key="13">
    <source>
        <dbReference type="PROSITE-ProRule" id="PRU00191"/>
    </source>
</evidence>
<feature type="coiled-coil region" evidence="16">
    <location>
        <begin position="152"/>
        <end position="186"/>
    </location>
</feature>
<evidence type="ECO:0000256" key="11">
    <source>
        <dbReference type="PIRSR" id="PIRSR000632-1"/>
    </source>
</evidence>
<evidence type="ECO:0000259" key="17">
    <source>
        <dbReference type="PROSITE" id="PS50001"/>
    </source>
</evidence>
<evidence type="ECO:0000256" key="15">
    <source>
        <dbReference type="PROSITE-ProRule" id="PRU10141"/>
    </source>
</evidence>
<dbReference type="GO" id="GO:0005856">
    <property type="term" value="C:cytoskeleton"/>
    <property type="evidence" value="ECO:0007669"/>
    <property type="project" value="UniProtKB-SubCell"/>
</dbReference>
<dbReference type="InterPro" id="IPR020635">
    <property type="entry name" value="Tyr_kinase_cat_dom"/>
</dbReference>
<evidence type="ECO:0000256" key="14">
    <source>
        <dbReference type="PROSITE-ProRule" id="PRU01077"/>
    </source>
</evidence>
<dbReference type="GO" id="GO:0005524">
    <property type="term" value="F:ATP binding"/>
    <property type="evidence" value="ECO:0007669"/>
    <property type="project" value="UniProtKB-UniRule"/>
</dbReference>
<dbReference type="PROSITE" id="PS50011">
    <property type="entry name" value="PROTEIN_KINASE_DOM"/>
    <property type="match status" value="1"/>
</dbReference>
<dbReference type="PRINTS" id="PR00109">
    <property type="entry name" value="TYRKINASE"/>
</dbReference>
<dbReference type="AlphaFoldDB" id="A0AAX7T832"/>
<dbReference type="PROSITE" id="PS50001">
    <property type="entry name" value="SH2"/>
    <property type="match status" value="1"/>
</dbReference>
<dbReference type="SUPFAM" id="SSF55550">
    <property type="entry name" value="SH2 domain"/>
    <property type="match status" value="1"/>
</dbReference>
<feature type="binding site" evidence="12">
    <location>
        <begin position="563"/>
        <end position="571"/>
    </location>
    <ligand>
        <name>ATP</name>
        <dbReference type="ChEBI" id="CHEBI:30616"/>
    </ligand>
</feature>
<dbReference type="InterPro" id="IPR017441">
    <property type="entry name" value="Protein_kinase_ATP_BS"/>
</dbReference>
<keyword evidence="1" id="KW-0597">Phosphoprotein</keyword>
<evidence type="ECO:0000256" key="2">
    <source>
        <dbReference type="ARBA" id="ARBA00022679"/>
    </source>
</evidence>